<evidence type="ECO:0000259" key="1">
    <source>
        <dbReference type="Pfam" id="PF04326"/>
    </source>
</evidence>
<reference evidence="2" key="2">
    <citation type="journal article" date="2021" name="PeerJ">
        <title>Extensive microbial diversity within the chicken gut microbiome revealed by metagenomics and culture.</title>
        <authorList>
            <person name="Gilroy R."/>
            <person name="Ravi A."/>
            <person name="Getino M."/>
            <person name="Pursley I."/>
            <person name="Horton D.L."/>
            <person name="Alikhan N.F."/>
            <person name="Baker D."/>
            <person name="Gharbi K."/>
            <person name="Hall N."/>
            <person name="Watson M."/>
            <person name="Adriaenssens E.M."/>
            <person name="Foster-Nyarko E."/>
            <person name="Jarju S."/>
            <person name="Secka A."/>
            <person name="Antonio M."/>
            <person name="Oren A."/>
            <person name="Chaudhuri R.R."/>
            <person name="La Ragione R."/>
            <person name="Hildebrand F."/>
            <person name="Pallen M.J."/>
        </authorList>
    </citation>
    <scope>NUCLEOTIDE SEQUENCE</scope>
    <source>
        <strain evidence="2">6276</strain>
    </source>
</reference>
<evidence type="ECO:0000313" key="3">
    <source>
        <dbReference type="Proteomes" id="UP000823928"/>
    </source>
</evidence>
<feature type="non-terminal residue" evidence="2">
    <location>
        <position position="215"/>
    </location>
</feature>
<dbReference type="Pfam" id="PF04326">
    <property type="entry name" value="SLFN_AlbA_2"/>
    <property type="match status" value="1"/>
</dbReference>
<protein>
    <submittedName>
        <fullName evidence="2">ATP-binding protein</fullName>
    </submittedName>
</protein>
<organism evidence="2 3">
    <name type="scientific">Candidatus Scatousia excrementigallinarum</name>
    <dbReference type="NCBI Taxonomy" id="2840935"/>
    <lineage>
        <taxon>Bacteria</taxon>
        <taxon>Candidatus Scatousia</taxon>
    </lineage>
</organism>
<dbReference type="EMBL" id="DVIU01000256">
    <property type="protein sequence ID" value="HIS37424.1"/>
    <property type="molecule type" value="Genomic_DNA"/>
</dbReference>
<feature type="domain" description="Schlafen AlbA-2" evidence="1">
    <location>
        <begin position="4"/>
        <end position="122"/>
    </location>
</feature>
<dbReference type="PANTHER" id="PTHR30595:SF6">
    <property type="entry name" value="SCHLAFEN ALBA-2 DOMAIN-CONTAINING PROTEIN"/>
    <property type="match status" value="1"/>
</dbReference>
<keyword evidence="2" id="KW-0067">ATP-binding</keyword>
<sequence length="215" mass="24041">MLQESNRVELKEKLNDKLEKEICAFLNNREGGTLYIGVAEDGTVVGVEDADLLQKKVAERIRDNILPSALGLYDVTLQEIDGKTIIKAVVSSGVEKPYYIKDKGMSSAGCFIRVGTTVQPMSTAMIDELYSKRLRNQTLRNITSPRQDLTFSQLKIYYEERGLALNDKFASTLELLTPEGKYNYVGYLLADENGVSIKVAKYAGNDKVDLIENEE</sequence>
<dbReference type="InterPro" id="IPR038461">
    <property type="entry name" value="Schlafen_AlbA_2_dom_sf"/>
</dbReference>
<reference evidence="2" key="1">
    <citation type="submission" date="2020-10" db="EMBL/GenBank/DDBJ databases">
        <authorList>
            <person name="Gilroy R."/>
        </authorList>
    </citation>
    <scope>NUCLEOTIDE SEQUENCE</scope>
    <source>
        <strain evidence="2">6276</strain>
    </source>
</reference>
<dbReference type="AlphaFoldDB" id="A0A9D1F1D9"/>
<dbReference type="Gene3D" id="3.30.950.30">
    <property type="entry name" value="Schlafen, AAA domain"/>
    <property type="match status" value="1"/>
</dbReference>
<dbReference type="GO" id="GO:0005524">
    <property type="term" value="F:ATP binding"/>
    <property type="evidence" value="ECO:0007669"/>
    <property type="project" value="UniProtKB-KW"/>
</dbReference>
<accession>A0A9D1F1D9</accession>
<dbReference type="Proteomes" id="UP000823928">
    <property type="component" value="Unassembled WGS sequence"/>
</dbReference>
<comment type="caution">
    <text evidence="2">The sequence shown here is derived from an EMBL/GenBank/DDBJ whole genome shotgun (WGS) entry which is preliminary data.</text>
</comment>
<dbReference type="PANTHER" id="PTHR30595">
    <property type="entry name" value="GLPR-RELATED TRANSCRIPTIONAL REPRESSOR"/>
    <property type="match status" value="1"/>
</dbReference>
<gene>
    <name evidence="2" type="ORF">IAC10_12520</name>
</gene>
<proteinExistence type="predicted"/>
<dbReference type="InterPro" id="IPR007421">
    <property type="entry name" value="Schlafen_AlbA_2_dom"/>
</dbReference>
<evidence type="ECO:0000313" key="2">
    <source>
        <dbReference type="EMBL" id="HIS37424.1"/>
    </source>
</evidence>
<name>A0A9D1F1D9_9BACT</name>
<keyword evidence="2" id="KW-0547">Nucleotide-binding</keyword>